<comment type="caution">
    <text evidence="1">The sequence shown here is derived from an EMBL/GenBank/DDBJ whole genome shotgun (WGS) entry which is preliminary data.</text>
</comment>
<sequence>MTQTIKRHDVTGRLSKVLVANGFAFLSGLTTRNRDGDVKAQTADILAQIDDYLAAVGTDKTRIAVANIWLKDITQFAEMNEAWEAWVDRAQPPARATVESRLAHDSILVEIQVQAVV</sequence>
<name>A0ACC7NDJ7_9BURK</name>
<evidence type="ECO:0000313" key="2">
    <source>
        <dbReference type="Proteomes" id="UP001629235"/>
    </source>
</evidence>
<reference evidence="1 2" key="1">
    <citation type="journal article" date="2024" name="Chem. Sci.">
        <title>Discovery of megapolipeptins by genome mining of a Burkholderiales bacteria collection.</title>
        <authorList>
            <person name="Paulo B.S."/>
            <person name="Recchia M.J.J."/>
            <person name="Lee S."/>
            <person name="Fergusson C.H."/>
            <person name="Romanowski S.B."/>
            <person name="Hernandez A."/>
            <person name="Krull N."/>
            <person name="Liu D.Y."/>
            <person name="Cavanagh H."/>
            <person name="Bos A."/>
            <person name="Gray C.A."/>
            <person name="Murphy B.T."/>
            <person name="Linington R.G."/>
            <person name="Eustaquio A.S."/>
        </authorList>
    </citation>
    <scope>NUCLEOTIDE SEQUENCE [LARGE SCALE GENOMIC DNA]</scope>
    <source>
        <strain evidence="1 2">RL18-126-BIB-B</strain>
    </source>
</reference>
<keyword evidence="2" id="KW-1185">Reference proteome</keyword>
<dbReference type="Proteomes" id="UP001629235">
    <property type="component" value="Unassembled WGS sequence"/>
</dbReference>
<gene>
    <name evidence="1" type="ORF">PQR01_15295</name>
</gene>
<accession>A0ACC7NDJ7</accession>
<protein>
    <submittedName>
        <fullName evidence="1">RidA family protein</fullName>
    </submittedName>
</protein>
<organism evidence="1 2">
    <name type="scientific">Paraburkholderia rhynchosiae</name>
    <dbReference type="NCBI Taxonomy" id="487049"/>
    <lineage>
        <taxon>Bacteria</taxon>
        <taxon>Pseudomonadati</taxon>
        <taxon>Pseudomonadota</taxon>
        <taxon>Betaproteobacteria</taxon>
        <taxon>Burkholderiales</taxon>
        <taxon>Burkholderiaceae</taxon>
        <taxon>Paraburkholderia</taxon>
    </lineage>
</organism>
<evidence type="ECO:0000313" key="1">
    <source>
        <dbReference type="EMBL" id="MFM0104805.1"/>
    </source>
</evidence>
<proteinExistence type="predicted"/>
<dbReference type="EMBL" id="JAQQDW010000027">
    <property type="protein sequence ID" value="MFM0104805.1"/>
    <property type="molecule type" value="Genomic_DNA"/>
</dbReference>